<dbReference type="Pfam" id="PF00149">
    <property type="entry name" value="Metallophos"/>
    <property type="match status" value="1"/>
</dbReference>
<sequence length="269" mass="29200">MQRRLNLCNKRTVIAALLLLLCWITFVAGCGAKKPAKTTPGDSGASFKFIVCGDPQNNYEVFDRVLEAAKSVDFLIIAGDLTGGGTPTEFQNFMNKMKASNVRYYCVPGNHDVATSNVSYASYVGQTHGSFDFKNCHFLLIDNSVPSLGFSPGMRAWAAADLKAAKAKGFEHTFAVAHVPPRYPYSSKASREQIAGINANENLAPVLSAGGVEELFCGHLHRYEKEKEGNLLITITGGAGGPLLGMDGFHHYVLVEINGRRRIQTVVKI</sequence>
<evidence type="ECO:0000259" key="1">
    <source>
        <dbReference type="Pfam" id="PF00149"/>
    </source>
</evidence>
<dbReference type="PANTHER" id="PTHR43143">
    <property type="entry name" value="METALLOPHOSPHOESTERASE, CALCINEURIN SUPERFAMILY"/>
    <property type="match status" value="1"/>
</dbReference>
<name>A0A2N3G5E4_9ACTN</name>
<dbReference type="SUPFAM" id="SSF56300">
    <property type="entry name" value="Metallo-dependent phosphatases"/>
    <property type="match status" value="1"/>
</dbReference>
<comment type="caution">
    <text evidence="2">The sequence shown here is derived from an EMBL/GenBank/DDBJ whole genome shotgun (WGS) entry which is preliminary data.</text>
</comment>
<dbReference type="PANTHER" id="PTHR43143:SF1">
    <property type="entry name" value="SERINE_THREONINE-PROTEIN PHOSPHATASE CPPED1"/>
    <property type="match status" value="1"/>
</dbReference>
<dbReference type="Proteomes" id="UP000233654">
    <property type="component" value="Unassembled WGS sequence"/>
</dbReference>
<dbReference type="InterPro" id="IPR029052">
    <property type="entry name" value="Metallo-depent_PP-like"/>
</dbReference>
<evidence type="ECO:0000313" key="2">
    <source>
        <dbReference type="EMBL" id="PKQ27842.1"/>
    </source>
</evidence>
<evidence type="ECO:0000313" key="3">
    <source>
        <dbReference type="Proteomes" id="UP000233654"/>
    </source>
</evidence>
<dbReference type="InterPro" id="IPR004843">
    <property type="entry name" value="Calcineurin-like_PHP"/>
</dbReference>
<accession>A0A2N3G5E4</accession>
<proteinExistence type="predicted"/>
<dbReference type="Gene3D" id="3.60.21.10">
    <property type="match status" value="1"/>
</dbReference>
<dbReference type="AlphaFoldDB" id="A0A2N3G5E4"/>
<dbReference type="GO" id="GO:0016787">
    <property type="term" value="F:hydrolase activity"/>
    <property type="evidence" value="ECO:0007669"/>
    <property type="project" value="InterPro"/>
</dbReference>
<dbReference type="InterPro" id="IPR051918">
    <property type="entry name" value="STPP_CPPED1"/>
</dbReference>
<reference evidence="2 3" key="1">
    <citation type="journal article" date="2017" name="ISME J.">
        <title>Potential for microbial H2 and metal transformations associated with novel bacteria and archaea in deep terrestrial subsurface sediments.</title>
        <authorList>
            <person name="Hernsdorf A.W."/>
            <person name="Amano Y."/>
            <person name="Miyakawa K."/>
            <person name="Ise K."/>
            <person name="Suzuki Y."/>
            <person name="Anantharaman K."/>
            <person name="Probst A."/>
            <person name="Burstein D."/>
            <person name="Thomas B.C."/>
            <person name="Banfield J.F."/>
        </authorList>
    </citation>
    <scope>NUCLEOTIDE SEQUENCE [LARGE SCALE GENOMIC DNA]</scope>
    <source>
        <strain evidence="2">HGW-Actinobacteria-3</strain>
    </source>
</reference>
<feature type="domain" description="Calcineurin-like phosphoesterase" evidence="1">
    <location>
        <begin position="47"/>
        <end position="223"/>
    </location>
</feature>
<dbReference type="CDD" id="cd00838">
    <property type="entry name" value="MPP_superfamily"/>
    <property type="match status" value="1"/>
</dbReference>
<dbReference type="EMBL" id="PHEX01000049">
    <property type="protein sequence ID" value="PKQ27842.1"/>
    <property type="molecule type" value="Genomic_DNA"/>
</dbReference>
<dbReference type="PROSITE" id="PS51257">
    <property type="entry name" value="PROKAR_LIPOPROTEIN"/>
    <property type="match status" value="1"/>
</dbReference>
<organism evidence="2 3">
    <name type="scientific">Candidatus Anoxymicrobium japonicum</name>
    <dbReference type="NCBI Taxonomy" id="2013648"/>
    <lineage>
        <taxon>Bacteria</taxon>
        <taxon>Bacillati</taxon>
        <taxon>Actinomycetota</taxon>
        <taxon>Candidatus Geothermincolia</taxon>
        <taxon>Candidatus Geothermincolales</taxon>
        <taxon>Candidatus Anoxymicrobiaceae</taxon>
        <taxon>Candidatus Anoxymicrobium</taxon>
    </lineage>
</organism>
<gene>
    <name evidence="2" type="ORF">CVT63_05795</name>
</gene>
<protein>
    <recommendedName>
        <fullName evidence="1">Calcineurin-like phosphoesterase domain-containing protein</fullName>
    </recommendedName>
</protein>